<evidence type="ECO:0000259" key="5">
    <source>
        <dbReference type="SMART" id="SM00382"/>
    </source>
</evidence>
<proteinExistence type="inferred from homology"/>
<dbReference type="InterPro" id="IPR003593">
    <property type="entry name" value="AAA+_ATPase"/>
</dbReference>
<dbReference type="RefSeq" id="WP_026419901.1">
    <property type="nucleotide sequence ID" value="NZ_AUBJ02000001.1"/>
</dbReference>
<dbReference type="InterPro" id="IPR050168">
    <property type="entry name" value="AAA_ATPase_domain"/>
</dbReference>
<dbReference type="EMBL" id="AUBJ02000001">
    <property type="protein sequence ID" value="MCP2334337.1"/>
    <property type="molecule type" value="Genomic_DNA"/>
</dbReference>
<dbReference type="Gene3D" id="1.10.8.60">
    <property type="match status" value="1"/>
</dbReference>
<evidence type="ECO:0000256" key="1">
    <source>
        <dbReference type="ARBA" id="ARBA00022741"/>
    </source>
</evidence>
<dbReference type="PROSITE" id="PS00674">
    <property type="entry name" value="AAA"/>
    <property type="match status" value="1"/>
</dbReference>
<evidence type="ECO:0000256" key="3">
    <source>
        <dbReference type="RuleBase" id="RU003651"/>
    </source>
</evidence>
<dbReference type="Pfam" id="PF00004">
    <property type="entry name" value="AAA"/>
    <property type="match status" value="1"/>
</dbReference>
<evidence type="ECO:0000256" key="4">
    <source>
        <dbReference type="SAM" id="MobiDB-lite"/>
    </source>
</evidence>
<evidence type="ECO:0000256" key="2">
    <source>
        <dbReference type="ARBA" id="ARBA00022840"/>
    </source>
</evidence>
<organism evidence="6 7">
    <name type="scientific">Actinoalloteichus caeruleus DSM 43889</name>
    <dbReference type="NCBI Taxonomy" id="1120930"/>
    <lineage>
        <taxon>Bacteria</taxon>
        <taxon>Bacillati</taxon>
        <taxon>Actinomycetota</taxon>
        <taxon>Actinomycetes</taxon>
        <taxon>Pseudonocardiales</taxon>
        <taxon>Pseudonocardiaceae</taxon>
        <taxon>Actinoalloteichus</taxon>
        <taxon>Actinoalloteichus cyanogriseus</taxon>
    </lineage>
</organism>
<name>A0ABT1JPQ2_ACTCY</name>
<sequence length="470" mass="49207">MSDDPLLTSLLAAVSAAPQDVPLRLHVAELLLDRNDATGALSHCTVVLQTDPGNAQALSLLGRASAALTGAAAAPTPPPPATPPAAPPVTPPPDATPAVAPPPTAPPPPPGATPTSPASGQDATRGGPGGAEPSGERPVVPLRPTTTRFDSAAERPAPTSPPRLHVVGDDEEPPEPALDLETSQITLADVGGLEQVKARLDMAFLGPMRNPELARAFGKSLRGGLMLYGPPGCGKTFIARAVAGELGASFSTVSLADILGSRLGETERNIEQIFRAARRNSPCLLFFDEVDAIGHRRSGIGSGWSGLRSAVNQILTEMDSATEDNTGVFILAATNHPWDVDPALRRPGRLDRTVLVLPPDGPARAAILQGKLRDRPVDGLDLDLLVKRTEDFSGADLGHLVESAAELALADSMRLGRARPITMKDMKVALRQVKPSIGPWLESARNVALFANANGEYDDLLAYLKQRKMA</sequence>
<dbReference type="InterPro" id="IPR011990">
    <property type="entry name" value="TPR-like_helical_dom_sf"/>
</dbReference>
<dbReference type="InterPro" id="IPR027417">
    <property type="entry name" value="P-loop_NTPase"/>
</dbReference>
<feature type="domain" description="AAA+ ATPase" evidence="5">
    <location>
        <begin position="221"/>
        <end position="360"/>
    </location>
</feature>
<reference evidence="6 7" key="1">
    <citation type="submission" date="2022-06" db="EMBL/GenBank/DDBJ databases">
        <title>Genomic Encyclopedia of Type Strains, Phase I: the one thousand microbial genomes (KMG-I) project.</title>
        <authorList>
            <person name="Kyrpides N."/>
        </authorList>
    </citation>
    <scope>NUCLEOTIDE SEQUENCE [LARGE SCALE GENOMIC DNA]</scope>
    <source>
        <strain evidence="6 7">DSM 43889</strain>
    </source>
</reference>
<comment type="similarity">
    <text evidence="3">Belongs to the AAA ATPase family.</text>
</comment>
<dbReference type="Proteomes" id="UP000791080">
    <property type="component" value="Unassembled WGS sequence"/>
</dbReference>
<keyword evidence="2 3" id="KW-0067">ATP-binding</keyword>
<gene>
    <name evidence="6" type="ORF">G443_004607</name>
</gene>
<dbReference type="Pfam" id="PF17862">
    <property type="entry name" value="AAA_lid_3"/>
    <property type="match status" value="1"/>
</dbReference>
<dbReference type="InterPro" id="IPR041569">
    <property type="entry name" value="AAA_lid_3"/>
</dbReference>
<evidence type="ECO:0000313" key="6">
    <source>
        <dbReference type="EMBL" id="MCP2334337.1"/>
    </source>
</evidence>
<evidence type="ECO:0000313" key="7">
    <source>
        <dbReference type="Proteomes" id="UP000791080"/>
    </source>
</evidence>
<dbReference type="Gene3D" id="3.40.50.300">
    <property type="entry name" value="P-loop containing nucleotide triphosphate hydrolases"/>
    <property type="match status" value="1"/>
</dbReference>
<feature type="region of interest" description="Disordered" evidence="4">
    <location>
        <begin position="69"/>
        <end position="177"/>
    </location>
</feature>
<comment type="caution">
    <text evidence="6">The sequence shown here is derived from an EMBL/GenBank/DDBJ whole genome shotgun (WGS) entry which is preliminary data.</text>
</comment>
<feature type="compositionally biased region" description="Pro residues" evidence="4">
    <location>
        <begin position="75"/>
        <end position="112"/>
    </location>
</feature>
<accession>A0ABT1JPQ2</accession>
<keyword evidence="1 3" id="KW-0547">Nucleotide-binding</keyword>
<dbReference type="SUPFAM" id="SSF48452">
    <property type="entry name" value="TPR-like"/>
    <property type="match status" value="1"/>
</dbReference>
<dbReference type="SUPFAM" id="SSF52540">
    <property type="entry name" value="P-loop containing nucleoside triphosphate hydrolases"/>
    <property type="match status" value="1"/>
</dbReference>
<dbReference type="InterPro" id="IPR003959">
    <property type="entry name" value="ATPase_AAA_core"/>
</dbReference>
<keyword evidence="7" id="KW-1185">Reference proteome</keyword>
<dbReference type="PANTHER" id="PTHR23077">
    <property type="entry name" value="AAA-FAMILY ATPASE"/>
    <property type="match status" value="1"/>
</dbReference>
<dbReference type="SMART" id="SM00382">
    <property type="entry name" value="AAA"/>
    <property type="match status" value="1"/>
</dbReference>
<protein>
    <submittedName>
        <fullName evidence="6">ATPase family associated with various cellular activities (AAA)</fullName>
    </submittedName>
</protein>
<dbReference type="PANTHER" id="PTHR23077:SF171">
    <property type="entry name" value="NUCLEAR VALOSIN-CONTAINING PROTEIN-LIKE"/>
    <property type="match status" value="1"/>
</dbReference>
<dbReference type="InterPro" id="IPR003960">
    <property type="entry name" value="ATPase_AAA_CS"/>
</dbReference>